<feature type="region of interest" description="Disordered" evidence="1">
    <location>
        <begin position="862"/>
        <end position="902"/>
    </location>
</feature>
<dbReference type="InterPro" id="IPR021109">
    <property type="entry name" value="Peptidase_aspartic_dom_sf"/>
</dbReference>
<evidence type="ECO:0000313" key="2">
    <source>
        <dbReference type="EMBL" id="EWM27333.1"/>
    </source>
</evidence>
<dbReference type="Gene3D" id="2.40.70.10">
    <property type="entry name" value="Acid Proteases"/>
    <property type="match status" value="2"/>
</dbReference>
<evidence type="ECO:0000256" key="1">
    <source>
        <dbReference type="SAM" id="MobiDB-lite"/>
    </source>
</evidence>
<proteinExistence type="predicted"/>
<organism evidence="2 3">
    <name type="scientific">Nannochloropsis gaditana</name>
    <dbReference type="NCBI Taxonomy" id="72520"/>
    <lineage>
        <taxon>Eukaryota</taxon>
        <taxon>Sar</taxon>
        <taxon>Stramenopiles</taxon>
        <taxon>Ochrophyta</taxon>
        <taxon>Eustigmatophyceae</taxon>
        <taxon>Eustigmatales</taxon>
        <taxon>Monodopsidaceae</taxon>
        <taxon>Nannochloropsis</taxon>
    </lineage>
</organism>
<feature type="region of interest" description="Disordered" evidence="1">
    <location>
        <begin position="652"/>
        <end position="677"/>
    </location>
</feature>
<feature type="compositionally biased region" description="Pro residues" evidence="1">
    <location>
        <begin position="654"/>
        <end position="673"/>
    </location>
</feature>
<evidence type="ECO:0000313" key="3">
    <source>
        <dbReference type="Proteomes" id="UP000019335"/>
    </source>
</evidence>
<reference evidence="2 3" key="1">
    <citation type="journal article" date="2014" name="Mol. Plant">
        <title>Chromosome Scale Genome Assembly and Transcriptome Profiling of Nannochloropsis gaditana in Nitrogen Depletion.</title>
        <authorList>
            <person name="Corteggiani Carpinelli E."/>
            <person name="Telatin A."/>
            <person name="Vitulo N."/>
            <person name="Forcato C."/>
            <person name="D'Angelo M."/>
            <person name="Schiavon R."/>
            <person name="Vezzi A."/>
            <person name="Giacometti G.M."/>
            <person name="Morosinotto T."/>
            <person name="Valle G."/>
        </authorList>
    </citation>
    <scope>NUCLEOTIDE SEQUENCE [LARGE SCALE GENOMIC DNA]</scope>
    <source>
        <strain evidence="2 3">B-31</strain>
    </source>
</reference>
<feature type="compositionally biased region" description="Gly residues" evidence="1">
    <location>
        <begin position="165"/>
        <end position="178"/>
    </location>
</feature>
<keyword evidence="3" id="KW-1185">Reference proteome</keyword>
<dbReference type="EMBL" id="AZIL01000494">
    <property type="protein sequence ID" value="EWM27333.1"/>
    <property type="molecule type" value="Genomic_DNA"/>
</dbReference>
<feature type="region of interest" description="Disordered" evidence="1">
    <location>
        <begin position="149"/>
        <end position="209"/>
    </location>
</feature>
<accession>W7TUX8</accession>
<comment type="caution">
    <text evidence="2">The sequence shown here is derived from an EMBL/GenBank/DDBJ whole genome shotgun (WGS) entry which is preliminary data.</text>
</comment>
<dbReference type="AlphaFoldDB" id="W7TUX8"/>
<sequence length="902" mass="95299">MHLPSAKLPPPFPPPPHFYRFLLLVLVFPWTDAFLGFRPRLFDLISLSHGAFTSPQPRLSLRRRSCRYSTGRTSGSTGIPFSLQELGVASIRFNRADFPPTPDTLFPASVDYLLTLPATIGGVPFEFTLDTTASVNLVTKEVVEASLGTSPKASGKKGFGNEAKGAGGGNGGGGGFGGKQDASSPGKGKKGEKKKKKKKEDKEWEDAGGSLMEAEGVAFEMTVSSSPPGLLVPVKAVVSEEWTGVGGGCLGLPFLRSFGAVEIDWRRMQGRLWGGRDGPQVVDGLDNWRESEEGGKGQEGAEWKIDFAPLRIKMNAQMALEALGQGEEEEDKNEEGTCPEVWVVDVHLDGSEAGIPAIVDLGCQASILNWKAAEALGYRKPTSPGTAGAVEVQAVEGIEVAFADKTSLSLGEPHGVRVPARPLAIADLPVFAYAGLEQVPAMVLGLDVLGSVQDTLVLDWSQRCLTVGGPLLPVKRNLAAVDMPLIRREQAVERAPAGGQAYQYGVPAVLGGTEKEVVLMVDTAAGCMAVSQKAWEAYADAQGGREGGPAEGQVVDMAGIGPGKGLKARRQSVTMHLGGSSVREGYELTTEVAVLEGGREGGKDRFDGFLGQSFFGAYAVVDFDWRHAMLRCYSEEKTEGEKATTLDGLLDFWPPSPQPTSPPPSASPPPSPPQAARLHTGVARDRLGPNALMSVTVVVNGRKDVPCCGLIDTGVFTSVLNWAAARALGVGKEGEIGVTVPARESGMVVVGLDGAPTEVTLARFDEVAFEGEAEGGREGGAVVVPTENGGVTLAVADLLGLQQLGLLETPAMVVGLDLLEGGRGGRLILDLGREGSSWRRKRGRGEGEGLKFCHLKVPKKMNGHERASDGWTGGGRRGGRHALPDRGWQERRTSSNLSSPLS</sequence>
<dbReference type="Proteomes" id="UP000019335">
    <property type="component" value="Chromosome 7"/>
</dbReference>
<feature type="compositionally biased region" description="Basic residues" evidence="1">
    <location>
        <begin position="187"/>
        <end position="199"/>
    </location>
</feature>
<gene>
    <name evidence="2" type="ORF">Naga_100892g2</name>
</gene>
<dbReference type="OrthoDB" id="44969at2759"/>
<feature type="compositionally biased region" description="Basic and acidic residues" evidence="1">
    <location>
        <begin position="882"/>
        <end position="893"/>
    </location>
</feature>
<name>W7TUX8_9STRA</name>
<protein>
    <submittedName>
        <fullName evidence="2">Peptidase aspartic</fullName>
    </submittedName>
</protein>